<dbReference type="Gene3D" id="3.40.50.720">
    <property type="entry name" value="NAD(P)-binding Rossmann-like Domain"/>
    <property type="match status" value="1"/>
</dbReference>
<sequence length="355" mass="39428">MTRIDRNAPVMVTGATGYVAGVLVRKLLEAGLTVHAPVRDPDNTDKLKYLNDVAANTPGTLRYFKADLLDKGSYAEAMEDCELVFHTASPFFNSVEDPQKELVTPALEGTRNVLETANRTPSVKRVVLTSSCAAIYSECADLDKTPDGVFTEDVWNTTSTLDDNPYSYSKTVAEQAAWEINKAQSRWDLVVVNPSLVIGPGLNPFATSESFNIIRRFGDGTLKSGCPRFGIGAVDVRDLAEAHYQAGFTPEAQGRHIISGHNTDLFEMARTLQDRYGDRFPIPRRPLPKWLLWLVGPLVDKEMTRKLIARNVDLPWKADNSKSKRALGMTYRPLAESVNDFFQQMVDSGQLKPRS</sequence>
<evidence type="ECO:0000313" key="3">
    <source>
        <dbReference type="EMBL" id="GGX59225.1"/>
    </source>
</evidence>
<keyword evidence="1" id="KW-0560">Oxidoreductase</keyword>
<evidence type="ECO:0000256" key="1">
    <source>
        <dbReference type="ARBA" id="ARBA00023002"/>
    </source>
</evidence>
<dbReference type="InterPro" id="IPR036291">
    <property type="entry name" value="NAD(P)-bd_dom_sf"/>
</dbReference>
<comment type="caution">
    <text evidence="3">The sequence shown here is derived from an EMBL/GenBank/DDBJ whole genome shotgun (WGS) entry which is preliminary data.</text>
</comment>
<keyword evidence="4" id="KW-1185">Reference proteome</keyword>
<reference evidence="3" key="1">
    <citation type="journal article" date="2014" name="Int. J. Syst. Evol. Microbiol.">
        <title>Complete genome sequence of Corynebacterium casei LMG S-19264T (=DSM 44701T), isolated from a smear-ripened cheese.</title>
        <authorList>
            <consortium name="US DOE Joint Genome Institute (JGI-PGF)"/>
            <person name="Walter F."/>
            <person name="Albersmeier A."/>
            <person name="Kalinowski J."/>
            <person name="Ruckert C."/>
        </authorList>
    </citation>
    <scope>NUCLEOTIDE SEQUENCE</scope>
    <source>
        <strain evidence="3">KCTC 22169</strain>
    </source>
</reference>
<dbReference type="PANTHER" id="PTHR10366">
    <property type="entry name" value="NAD DEPENDENT EPIMERASE/DEHYDRATASE"/>
    <property type="match status" value="1"/>
</dbReference>
<protein>
    <submittedName>
        <fullName evidence="3">Aldehyde reductase</fullName>
    </submittedName>
</protein>
<dbReference type="GO" id="GO:0016616">
    <property type="term" value="F:oxidoreductase activity, acting on the CH-OH group of donors, NAD or NADP as acceptor"/>
    <property type="evidence" value="ECO:0007669"/>
    <property type="project" value="TreeGrafter"/>
</dbReference>
<proteinExistence type="predicted"/>
<dbReference type="EMBL" id="BMXR01000007">
    <property type="protein sequence ID" value="GGX59225.1"/>
    <property type="molecule type" value="Genomic_DNA"/>
</dbReference>
<dbReference type="InterPro" id="IPR050425">
    <property type="entry name" value="NAD(P)_dehydrat-like"/>
</dbReference>
<name>A0A918KEU6_9GAMM</name>
<reference evidence="3" key="2">
    <citation type="submission" date="2020-09" db="EMBL/GenBank/DDBJ databases">
        <authorList>
            <person name="Sun Q."/>
            <person name="Kim S."/>
        </authorList>
    </citation>
    <scope>NUCLEOTIDE SEQUENCE</scope>
    <source>
        <strain evidence="3">KCTC 22169</strain>
    </source>
</reference>
<organism evidence="3 4">
    <name type="scientific">Saccharospirillum salsuginis</name>
    <dbReference type="NCBI Taxonomy" id="418750"/>
    <lineage>
        <taxon>Bacteria</taxon>
        <taxon>Pseudomonadati</taxon>
        <taxon>Pseudomonadota</taxon>
        <taxon>Gammaproteobacteria</taxon>
        <taxon>Oceanospirillales</taxon>
        <taxon>Saccharospirillaceae</taxon>
        <taxon>Saccharospirillum</taxon>
    </lineage>
</organism>
<dbReference type="FunFam" id="3.40.50.720:FF:000336">
    <property type="entry name" value="Aldehyde reductase"/>
    <property type="match status" value="1"/>
</dbReference>
<dbReference type="SUPFAM" id="SSF51735">
    <property type="entry name" value="NAD(P)-binding Rossmann-fold domains"/>
    <property type="match status" value="1"/>
</dbReference>
<evidence type="ECO:0000313" key="4">
    <source>
        <dbReference type="Proteomes" id="UP000626148"/>
    </source>
</evidence>
<dbReference type="InterPro" id="IPR001509">
    <property type="entry name" value="Epimerase_deHydtase"/>
</dbReference>
<dbReference type="Proteomes" id="UP000626148">
    <property type="component" value="Unassembled WGS sequence"/>
</dbReference>
<accession>A0A918KEU6</accession>
<dbReference type="Pfam" id="PF01370">
    <property type="entry name" value="Epimerase"/>
    <property type="match status" value="1"/>
</dbReference>
<dbReference type="PANTHER" id="PTHR10366:SF812">
    <property type="entry name" value="VPS9 DOMAIN-CONTAINING PROTEIN"/>
    <property type="match status" value="1"/>
</dbReference>
<gene>
    <name evidence="3" type="ORF">GCM10007392_28780</name>
</gene>
<evidence type="ECO:0000259" key="2">
    <source>
        <dbReference type="Pfam" id="PF01370"/>
    </source>
</evidence>
<dbReference type="RefSeq" id="WP_189609881.1">
    <property type="nucleotide sequence ID" value="NZ_BMXR01000007.1"/>
</dbReference>
<dbReference type="AlphaFoldDB" id="A0A918KEU6"/>
<feature type="domain" description="NAD-dependent epimerase/dehydratase" evidence="2">
    <location>
        <begin position="10"/>
        <end position="251"/>
    </location>
</feature>